<evidence type="ECO:0000313" key="1">
    <source>
        <dbReference type="EMBL" id="EBU8272214.1"/>
    </source>
</evidence>
<protein>
    <submittedName>
        <fullName evidence="1">Uncharacterized protein</fullName>
    </submittedName>
</protein>
<sequence length="530" mass="60079">MNLEALQKILTDTTPEALALMEPEQREDFTEKLERIYKYLRYNAIKIFNPIWYQKDFMDAGKNHRIRFHQAGNRTGKTRGSCAEFAYHLTGLYPDWWDGLRVKDGGHTYWAIGINYDSLKKVLQKELLGTNNAKQRHTIGEGMIPRDHIDLDKGLETDGARVIQCTIKHVSGRDNTLMFYGCENEAAMMGQKVRGILMDEEPPYNSINIYTQCLTRLQNAGGPGVDGFMIITATPENGQTALLDVFDKNEGGNLYRQYNTMEDNPYLTKEQREEYLAALPEWERDMRSKGIPIAGQGLVFGRIDESKLIVMQPIIDQMDDVMIGIDWGKSQDPTVVVVCTRNPATDHYSIIFEKVFDKDEYDRSPANVAEWIKASDFRGVPIIGGSNDGGIIDGSSNANLKILQRLGCNVYPDTFKNPPQSMLKVTSLSASGSQVNSIDTGIAEMRLMMQQGRLSVADSCELWLKERRTYSYVFNRTTGKHGFNKGYEHSIDASRYALMSLMRGIGCKWYERDSDSSTQLHSFNTLQTSF</sequence>
<dbReference type="InterPro" id="IPR027417">
    <property type="entry name" value="P-loop_NTPase"/>
</dbReference>
<dbReference type="Gene3D" id="3.30.420.280">
    <property type="match status" value="1"/>
</dbReference>
<dbReference type="AlphaFoldDB" id="A0A5V6RMJ0"/>
<dbReference type="Gene3D" id="3.40.50.300">
    <property type="entry name" value="P-loop containing nucleotide triphosphate hydrolases"/>
    <property type="match status" value="1"/>
</dbReference>
<organism evidence="1">
    <name type="scientific">Salmonella newport</name>
    <dbReference type="NCBI Taxonomy" id="108619"/>
    <lineage>
        <taxon>Bacteria</taxon>
        <taxon>Pseudomonadati</taxon>
        <taxon>Pseudomonadota</taxon>
        <taxon>Gammaproteobacteria</taxon>
        <taxon>Enterobacterales</taxon>
        <taxon>Enterobacteriaceae</taxon>
        <taxon>Salmonella</taxon>
    </lineage>
</organism>
<dbReference type="Pfam" id="PF03237">
    <property type="entry name" value="Terminase_6N"/>
    <property type="match status" value="1"/>
</dbReference>
<name>A0A5V6RMJ0_SALNE</name>
<proteinExistence type="predicted"/>
<comment type="caution">
    <text evidence="1">The sequence shown here is derived from an EMBL/GenBank/DDBJ whole genome shotgun (WGS) entry which is preliminary data.</text>
</comment>
<accession>A0A5V6RMJ0</accession>
<dbReference type="EMBL" id="AAHDHY010000035">
    <property type="protein sequence ID" value="EBU8272214.1"/>
    <property type="molecule type" value="Genomic_DNA"/>
</dbReference>
<reference evidence="1" key="1">
    <citation type="submission" date="2018-05" db="EMBL/GenBank/DDBJ databases">
        <authorList>
            <person name="Ashton P.M."/>
            <person name="Dallman T."/>
            <person name="Nair S."/>
            <person name="De Pinna E."/>
            <person name="Peters T."/>
            <person name="Grant K."/>
        </authorList>
    </citation>
    <scope>NUCLEOTIDE SEQUENCE</scope>
    <source>
        <strain evidence="1">412137</strain>
    </source>
</reference>
<gene>
    <name evidence="1" type="ORF">DLL80_23895</name>
</gene>